<keyword evidence="3" id="KW-0812">Transmembrane</keyword>
<evidence type="ECO:0000256" key="1">
    <source>
        <dbReference type="ARBA" id="ARBA00010118"/>
    </source>
</evidence>
<feature type="transmembrane region" description="Helical" evidence="3">
    <location>
        <begin position="37"/>
        <end position="57"/>
    </location>
</feature>
<dbReference type="EMBL" id="CABFOC020000091">
    <property type="protein sequence ID" value="CAH0058818.1"/>
    <property type="molecule type" value="Genomic_DNA"/>
</dbReference>
<dbReference type="PANTHER" id="PTHR12203">
    <property type="entry name" value="KDEL LYS-ASP-GLU-LEU CONTAINING - RELATED"/>
    <property type="match status" value="1"/>
</dbReference>
<dbReference type="InterPro" id="IPR051091">
    <property type="entry name" value="O-Glucosyltr/Glycosyltrsf_90"/>
</dbReference>
<accession>A0A9N9ZNI3</accession>
<sequence>MIAFDGRQVQNLLALLGFVLGTFALSARYYTSASFEHPFTFSILSLLSSSLIAAVGAKWRLHSGTRGNAIILAESGYFPKEWQPTTRRRIAVAISVARPVLDLSSRVRRPFASLVFCLFARSCLFWYTMRRTQCAQVGVEAFLPFCVLLIDAAIRYWSTDYTQLETLSKSAPCQQWKSPVPTYGLLSLAWSVAAMLAVDSARVKTGTICLVGWHMEAYTPFLQVVMCVMDGIIIAELSSLRRGPGDEPVDISKFFSVFCLVASGFMTIVASFFMIFSTQQLHLGSVARRDLVLDTLMASVAIACAKTLLTSLHPTMVAMLATGLTLFGYRFRSLDSSLILPPLSQTYIFQTAAITTGLGGAWFAMALYSKSASRSPTTVLLHRCLVLGYMAAVALFLTFSVFFSTDKTHVSLPASVRGLTHAAQSSAELWESQAKMSKTLDEAVTHYQDRHFLPPPPNFDKWYEFAMNRSSQVIDSFGQIFDDLIPFWGLEPAEIRARTAHLFEFPDLGMAALQIRNGTLRQSPHIPGTHHWMTDSIEKMMEPFIQYLPDMDFVINLADECRVLPPYDDIWDVRPKGRAAQNKVAQRWKDLQEDRNVEGGPFRTWTNNTEWPQDFPEPRKNRDNSFAMSSHFVNNIHKQLYYKWIADACPPESVAHKSRWWDWSTLCMDCIKPHSELTTSGAVMAHNPSPQGICYQPDLAHLNGFVRSQSQATTKTLFPIFSQARVDGFADILFPSPWNFVDKTEYREDTDIEWGRKGNSLFWRGSSSDGIARDGAWKGFLRARAVHESYQEAGKAKRDAITPSVNVSFAGEIHRCDSPDCGQEFEMFNLWSGAVKPEDQTEDGSEGYDLDRASAPFEEHWRHRHLLDMDGAGFSGRFIPFLESRSLPHRAALFLTWFDERLQEWQHYVPVDTRLGRGFWAVLDFLSSSEVVVDDAGFRQTGSEMAEKIAEQGRDWAKKALRKEDMQIYMFRLLLEYGRVVSDDREALGYTGTGIPHR</sequence>
<evidence type="ECO:0000256" key="3">
    <source>
        <dbReference type="SAM" id="Phobius"/>
    </source>
</evidence>
<keyword evidence="6" id="KW-1185">Reference proteome</keyword>
<evidence type="ECO:0000259" key="4">
    <source>
        <dbReference type="SMART" id="SM00672"/>
    </source>
</evidence>
<dbReference type="GO" id="GO:0016740">
    <property type="term" value="F:transferase activity"/>
    <property type="evidence" value="ECO:0007669"/>
    <property type="project" value="UniProtKB-KW"/>
</dbReference>
<feature type="transmembrane region" description="Helical" evidence="3">
    <location>
        <begin position="255"/>
        <end position="276"/>
    </location>
</feature>
<feature type="transmembrane region" description="Helical" evidence="3">
    <location>
        <begin position="180"/>
        <end position="198"/>
    </location>
</feature>
<feature type="transmembrane region" description="Helical" evidence="3">
    <location>
        <begin position="316"/>
        <end position="332"/>
    </location>
</feature>
<dbReference type="OrthoDB" id="541052at2759"/>
<keyword evidence="2" id="KW-0808">Transferase</keyword>
<feature type="transmembrane region" description="Helical" evidence="3">
    <location>
        <begin position="218"/>
        <end position="235"/>
    </location>
</feature>
<feature type="transmembrane region" description="Helical" evidence="3">
    <location>
        <begin position="141"/>
        <end position="159"/>
    </location>
</feature>
<evidence type="ECO:0000313" key="5">
    <source>
        <dbReference type="EMBL" id="CAH0058818.1"/>
    </source>
</evidence>
<evidence type="ECO:0000313" key="6">
    <source>
        <dbReference type="Proteomes" id="UP000775872"/>
    </source>
</evidence>
<feature type="domain" description="Glycosyl transferase CAP10" evidence="4">
    <location>
        <begin position="695"/>
        <end position="984"/>
    </location>
</feature>
<evidence type="ECO:0000256" key="2">
    <source>
        <dbReference type="ARBA" id="ARBA00022679"/>
    </source>
</evidence>
<reference evidence="5" key="1">
    <citation type="submission" date="2021-10" db="EMBL/GenBank/DDBJ databases">
        <authorList>
            <person name="Piombo E."/>
        </authorList>
    </citation>
    <scope>NUCLEOTIDE SEQUENCE</scope>
</reference>
<dbReference type="AlphaFoldDB" id="A0A9N9ZNI3"/>
<dbReference type="InterPro" id="IPR006598">
    <property type="entry name" value="CAP10"/>
</dbReference>
<dbReference type="PANTHER" id="PTHR12203:SF35">
    <property type="entry name" value="PROTEIN O-GLUCOSYLTRANSFERASE 1"/>
    <property type="match status" value="1"/>
</dbReference>
<comment type="caution">
    <text evidence="5">The sequence shown here is derived from an EMBL/GenBank/DDBJ whole genome shotgun (WGS) entry which is preliminary data.</text>
</comment>
<keyword evidence="3" id="KW-0472">Membrane</keyword>
<dbReference type="Proteomes" id="UP000775872">
    <property type="component" value="Unassembled WGS sequence"/>
</dbReference>
<keyword evidence="3" id="KW-1133">Transmembrane helix</keyword>
<protein>
    <recommendedName>
        <fullName evidence="4">Glycosyl transferase CAP10 domain-containing protein</fullName>
    </recommendedName>
</protein>
<organism evidence="5 6">
    <name type="scientific">Clonostachys solani</name>
    <dbReference type="NCBI Taxonomy" id="160281"/>
    <lineage>
        <taxon>Eukaryota</taxon>
        <taxon>Fungi</taxon>
        <taxon>Dikarya</taxon>
        <taxon>Ascomycota</taxon>
        <taxon>Pezizomycotina</taxon>
        <taxon>Sordariomycetes</taxon>
        <taxon>Hypocreomycetidae</taxon>
        <taxon>Hypocreales</taxon>
        <taxon>Bionectriaceae</taxon>
        <taxon>Clonostachys</taxon>
    </lineage>
</organism>
<dbReference type="SMART" id="SM00672">
    <property type="entry name" value="CAP10"/>
    <property type="match status" value="1"/>
</dbReference>
<feature type="transmembrane region" description="Helical" evidence="3">
    <location>
        <begin position="12"/>
        <end position="31"/>
    </location>
</feature>
<gene>
    <name evidence="5" type="ORF">CSOL1703_00007845</name>
</gene>
<feature type="transmembrane region" description="Helical" evidence="3">
    <location>
        <begin position="347"/>
        <end position="368"/>
    </location>
</feature>
<dbReference type="Pfam" id="PF05686">
    <property type="entry name" value="Glyco_transf_90"/>
    <property type="match status" value="1"/>
</dbReference>
<comment type="similarity">
    <text evidence="1">Belongs to the glycosyltransferase 90 family.</text>
</comment>
<feature type="transmembrane region" description="Helical" evidence="3">
    <location>
        <begin position="380"/>
        <end position="403"/>
    </location>
</feature>
<proteinExistence type="inferred from homology"/>
<name>A0A9N9ZNI3_9HYPO</name>